<dbReference type="InterPro" id="IPR056087">
    <property type="entry name" value="DUF7670"/>
</dbReference>
<keyword evidence="1" id="KW-1133">Transmembrane helix</keyword>
<dbReference type="Proteomes" id="UP001596039">
    <property type="component" value="Unassembled WGS sequence"/>
</dbReference>
<keyword evidence="1" id="KW-0472">Membrane</keyword>
<accession>A0ABW0NSP2</accession>
<gene>
    <name evidence="3" type="ORF">ACFPJ4_11990</name>
</gene>
<keyword evidence="4" id="KW-1185">Reference proteome</keyword>
<dbReference type="Pfam" id="PF24709">
    <property type="entry name" value="DUF7670"/>
    <property type="match status" value="1"/>
</dbReference>
<dbReference type="RefSeq" id="WP_386740679.1">
    <property type="nucleotide sequence ID" value="NZ_JBHSMG010000003.1"/>
</dbReference>
<name>A0ABW0NSP2_9MICO</name>
<feature type="transmembrane region" description="Helical" evidence="1">
    <location>
        <begin position="77"/>
        <end position="94"/>
    </location>
</feature>
<evidence type="ECO:0000256" key="1">
    <source>
        <dbReference type="SAM" id="Phobius"/>
    </source>
</evidence>
<comment type="caution">
    <text evidence="3">The sequence shown here is derived from an EMBL/GenBank/DDBJ whole genome shotgun (WGS) entry which is preliminary data.</text>
</comment>
<sequence>MSPRTRVPAVEWVARVLAIAFAAITAVGWWDEARARQEPTLGGTVPGTWFDQWAIPTHFLPLLLIVAAIIVGWRRPLIAAIGFAIYAVLQAIAVGTEWAYLPLVVAPPALIAILYLIGWSVRRRAKPA</sequence>
<proteinExistence type="predicted"/>
<feature type="transmembrane region" description="Helical" evidence="1">
    <location>
        <begin position="12"/>
        <end position="30"/>
    </location>
</feature>
<feature type="transmembrane region" description="Helical" evidence="1">
    <location>
        <begin position="50"/>
        <end position="70"/>
    </location>
</feature>
<feature type="domain" description="DUF7670" evidence="2">
    <location>
        <begin position="10"/>
        <end position="126"/>
    </location>
</feature>
<protein>
    <recommendedName>
        <fullName evidence="2">DUF7670 domain-containing protein</fullName>
    </recommendedName>
</protein>
<dbReference type="EMBL" id="JBHSMG010000003">
    <property type="protein sequence ID" value="MFC5502961.1"/>
    <property type="molecule type" value="Genomic_DNA"/>
</dbReference>
<organism evidence="3 4">
    <name type="scientific">Lysinimonas soli</name>
    <dbReference type="NCBI Taxonomy" id="1074233"/>
    <lineage>
        <taxon>Bacteria</taxon>
        <taxon>Bacillati</taxon>
        <taxon>Actinomycetota</taxon>
        <taxon>Actinomycetes</taxon>
        <taxon>Micrococcales</taxon>
        <taxon>Microbacteriaceae</taxon>
        <taxon>Lysinimonas</taxon>
    </lineage>
</organism>
<evidence type="ECO:0000313" key="3">
    <source>
        <dbReference type="EMBL" id="MFC5502961.1"/>
    </source>
</evidence>
<reference evidence="4" key="1">
    <citation type="journal article" date="2019" name="Int. J. Syst. Evol. Microbiol.">
        <title>The Global Catalogue of Microorganisms (GCM) 10K type strain sequencing project: providing services to taxonomists for standard genome sequencing and annotation.</title>
        <authorList>
            <consortium name="The Broad Institute Genomics Platform"/>
            <consortium name="The Broad Institute Genome Sequencing Center for Infectious Disease"/>
            <person name="Wu L."/>
            <person name="Ma J."/>
        </authorList>
    </citation>
    <scope>NUCLEOTIDE SEQUENCE [LARGE SCALE GENOMIC DNA]</scope>
    <source>
        <strain evidence="4">CGMCC 4.6997</strain>
    </source>
</reference>
<feature type="transmembrane region" description="Helical" evidence="1">
    <location>
        <begin position="100"/>
        <end position="121"/>
    </location>
</feature>
<evidence type="ECO:0000313" key="4">
    <source>
        <dbReference type="Proteomes" id="UP001596039"/>
    </source>
</evidence>
<evidence type="ECO:0000259" key="2">
    <source>
        <dbReference type="Pfam" id="PF24709"/>
    </source>
</evidence>
<keyword evidence="1" id="KW-0812">Transmembrane</keyword>